<accession>A0A926DJN2</accession>
<name>A0A926DJN2_9FIRM</name>
<sequence length="144" mass="16791">MSEKRILIEWPSLGAKVQMCKTDKNAKMFDEYCNRLPYHALQIHAMVAGYQWYHYSPCVVDEVTDLIDYNPKLDEIDDGWLLWTPLAGLVGCAYGHNTEYLRTIPIAKVRDEDLETLRSVGKRIWESVMYTKEIIEVRYSVIEA</sequence>
<gene>
    <name evidence="1" type="ORF">H8693_10110</name>
</gene>
<evidence type="ECO:0000313" key="1">
    <source>
        <dbReference type="EMBL" id="MBC8539278.1"/>
    </source>
</evidence>
<protein>
    <submittedName>
        <fullName evidence="1">Uncharacterized protein</fullName>
    </submittedName>
</protein>
<keyword evidence="2" id="KW-1185">Reference proteome</keyword>
<dbReference type="AlphaFoldDB" id="A0A926DJN2"/>
<reference evidence="1" key="1">
    <citation type="submission" date="2020-08" db="EMBL/GenBank/DDBJ databases">
        <title>Genome public.</title>
        <authorList>
            <person name="Liu C."/>
            <person name="Sun Q."/>
        </authorList>
    </citation>
    <scope>NUCLEOTIDE SEQUENCE</scope>
    <source>
        <strain evidence="1">NSJ-63</strain>
    </source>
</reference>
<comment type="caution">
    <text evidence="1">The sequence shown here is derived from an EMBL/GenBank/DDBJ whole genome shotgun (WGS) entry which is preliminary data.</text>
</comment>
<proteinExistence type="predicted"/>
<dbReference type="EMBL" id="JACRSS010000006">
    <property type="protein sequence ID" value="MBC8539278.1"/>
    <property type="molecule type" value="Genomic_DNA"/>
</dbReference>
<dbReference type="Proteomes" id="UP000617951">
    <property type="component" value="Unassembled WGS sequence"/>
</dbReference>
<dbReference type="RefSeq" id="WP_249280874.1">
    <property type="nucleotide sequence ID" value="NZ_JACRSS010000006.1"/>
</dbReference>
<evidence type="ECO:0000313" key="2">
    <source>
        <dbReference type="Proteomes" id="UP000617951"/>
    </source>
</evidence>
<dbReference type="Gene3D" id="2.40.100.20">
    <property type="match status" value="1"/>
</dbReference>
<organism evidence="1 2">
    <name type="scientific">Guopingia tenuis</name>
    <dbReference type="NCBI Taxonomy" id="2763656"/>
    <lineage>
        <taxon>Bacteria</taxon>
        <taxon>Bacillati</taxon>
        <taxon>Bacillota</taxon>
        <taxon>Clostridia</taxon>
        <taxon>Christensenellales</taxon>
        <taxon>Christensenellaceae</taxon>
        <taxon>Guopingia</taxon>
    </lineage>
</organism>